<dbReference type="AlphaFoldDB" id="A0A0C2VQ64"/>
<feature type="transmembrane region" description="Helical" evidence="1">
    <location>
        <begin position="540"/>
        <end position="565"/>
    </location>
</feature>
<sequence>MQENFMARIGARIKEFQAKMKQVDAQVRKTAMGTDKPIGAEISEFLRKAAQVAVAARALARDKVIIPIEARVNRFESAMDRIATTIRSFDTIIRNSIGGSFLALSPIIAPVISSITGAIGNLGVMLGTIAGSTFALGSAFGFAGAAGIGFASIMTSNLKGVFEANEDLKKLEEKMSMATTGKERNKIAEEMAQIQNSLSGNQTKALNSMDKLGDTWGKITKQFEDQSIGIFGDSLDLLGRSLERLNPLFTGTFTAVENLMSSLNKSFESKSAAAFFDTLNRTGGPLLETLGKSFGFITQGIMNMMVAFEPLTKTTTEGFLNMSERFEEWSSKLSSSNGFNKFVDYVNENMPKIRSIFRDAIAGIIYLFAGFSTSASGMMDNLVGLMARFKEWAAALGTNNGFQTFLAYVNESGPQVISFIGNLITFLVNLGIGLAPIGAYLLNLVNRFLEWTNAMMESNRVIGTLIGIGFVISGALIALIPLIVGIRVAFSGLGGAIMKSVGPAITFIKGLFVNFGATMASLGARFPFLLTGFNLLRAGIALLAGPIGIAIAALLLMIPVFIRLWNENENFRNALINAWNAIKEAFTAIVTFISELAMSIFSALSSWWSANQQTFYTAAKNTWDLIYNAIVSILGFIWDIVVQIASRIADFWAAHGDTISTVAKNTWTFLYETISHYINQAWAVIQMVIGLITGLFQVAWPLISGIVQIAWSLITSIIQIAIDLVFGIISATMSALQGDWETAWTTIKDTASNIMDTIVSTFEGIDLLQIGKDIIQGLINGIGSMAAAVWDAASTVAGNIMDAISWKTDTHSPSRETHKLGMYNGQGLVNGIASMGSKVAKTAASLGSAVIDNIAPKRNVAFDIGMNAVDSGWQIDALKQDIENSLDVELRVKHEGTLGTTTTSPENQQTREIIRLVTVDGRVMAEYVVDDVTEIQERNIDWKKPK</sequence>
<reference evidence="2 3" key="1">
    <citation type="submission" date="2015-01" db="EMBL/GenBank/DDBJ databases">
        <title>Jeotgalibacillus campisalis genome sequencing.</title>
        <authorList>
            <person name="Goh K.M."/>
            <person name="Chan K.-G."/>
            <person name="Yaakop A.S."/>
            <person name="Ee R."/>
            <person name="Gan H.M."/>
            <person name="Chan C.S."/>
        </authorList>
    </citation>
    <scope>NUCLEOTIDE SEQUENCE [LARGE SCALE GENOMIC DNA]</scope>
    <source>
        <strain evidence="2 3">SF-57</strain>
    </source>
</reference>
<dbReference type="PANTHER" id="PTHR37813">
    <property type="entry name" value="FELS-2 PROPHAGE PROTEIN"/>
    <property type="match status" value="1"/>
</dbReference>
<dbReference type="PATRIC" id="fig|220754.4.peg.2842"/>
<dbReference type="Proteomes" id="UP000031972">
    <property type="component" value="Unassembled WGS sequence"/>
</dbReference>
<protein>
    <submittedName>
        <fullName evidence="2">Uncharacterized protein</fullName>
    </submittedName>
</protein>
<feature type="transmembrane region" description="Helical" evidence="1">
    <location>
        <begin position="360"/>
        <end position="379"/>
    </location>
</feature>
<dbReference type="PANTHER" id="PTHR37813:SF1">
    <property type="entry name" value="FELS-2 PROPHAGE PROTEIN"/>
    <property type="match status" value="1"/>
</dbReference>
<feature type="transmembrane region" description="Helical" evidence="1">
    <location>
        <begin position="625"/>
        <end position="645"/>
    </location>
</feature>
<feature type="transmembrane region" description="Helical" evidence="1">
    <location>
        <begin position="681"/>
        <end position="703"/>
    </location>
</feature>
<feature type="transmembrane region" description="Helical" evidence="1">
    <location>
        <begin position="511"/>
        <end position="528"/>
    </location>
</feature>
<evidence type="ECO:0000313" key="2">
    <source>
        <dbReference type="EMBL" id="KIL46153.1"/>
    </source>
</evidence>
<keyword evidence="1" id="KW-1133">Transmembrane helix</keyword>
<keyword evidence="1" id="KW-0472">Membrane</keyword>
<keyword evidence="1" id="KW-0812">Transmembrane</keyword>
<dbReference type="OrthoDB" id="2157658at2"/>
<dbReference type="EMBL" id="JXRR01000017">
    <property type="protein sequence ID" value="KIL46153.1"/>
    <property type="molecule type" value="Genomic_DNA"/>
</dbReference>
<evidence type="ECO:0000256" key="1">
    <source>
        <dbReference type="SAM" id="Phobius"/>
    </source>
</evidence>
<feature type="transmembrane region" description="Helical" evidence="1">
    <location>
        <begin position="709"/>
        <end position="729"/>
    </location>
</feature>
<accession>A0A0C2VQ64</accession>
<dbReference type="SUPFAM" id="SSF48371">
    <property type="entry name" value="ARM repeat"/>
    <property type="match status" value="1"/>
</dbReference>
<dbReference type="RefSeq" id="WP_041059719.1">
    <property type="nucleotide sequence ID" value="NZ_JXRR01000017.1"/>
</dbReference>
<dbReference type="InterPro" id="IPR016024">
    <property type="entry name" value="ARM-type_fold"/>
</dbReference>
<gene>
    <name evidence="2" type="ORF">KR50_28280</name>
</gene>
<evidence type="ECO:0000313" key="3">
    <source>
        <dbReference type="Proteomes" id="UP000031972"/>
    </source>
</evidence>
<comment type="caution">
    <text evidence="2">The sequence shown here is derived from an EMBL/GenBank/DDBJ whole genome shotgun (WGS) entry which is preliminary data.</text>
</comment>
<feature type="transmembrane region" description="Helical" evidence="1">
    <location>
        <begin position="125"/>
        <end position="150"/>
    </location>
</feature>
<feature type="transmembrane region" description="Helical" evidence="1">
    <location>
        <begin position="585"/>
        <end position="605"/>
    </location>
</feature>
<feature type="transmembrane region" description="Helical" evidence="1">
    <location>
        <begin position="462"/>
        <end position="490"/>
    </location>
</feature>
<keyword evidence="3" id="KW-1185">Reference proteome</keyword>
<name>A0A0C2VQ64_9BACL</name>
<proteinExistence type="predicted"/>
<feature type="transmembrane region" description="Helical" evidence="1">
    <location>
        <begin position="416"/>
        <end position="442"/>
    </location>
</feature>
<feature type="transmembrane region" description="Helical" evidence="1">
    <location>
        <begin position="97"/>
        <end position="119"/>
    </location>
</feature>
<organism evidence="2 3">
    <name type="scientific">Jeotgalibacillus campisalis</name>
    <dbReference type="NCBI Taxonomy" id="220754"/>
    <lineage>
        <taxon>Bacteria</taxon>
        <taxon>Bacillati</taxon>
        <taxon>Bacillota</taxon>
        <taxon>Bacilli</taxon>
        <taxon>Bacillales</taxon>
        <taxon>Caryophanaceae</taxon>
        <taxon>Jeotgalibacillus</taxon>
    </lineage>
</organism>